<evidence type="ECO:0000313" key="5">
    <source>
        <dbReference type="EMBL" id="AJF08285.1"/>
    </source>
</evidence>
<proteinExistence type="inferred from homology"/>
<protein>
    <recommendedName>
        <fullName evidence="4">ParB-like N-terminal domain-containing protein</fullName>
    </recommendedName>
</protein>
<dbReference type="Gene3D" id="1.10.10.2830">
    <property type="match status" value="1"/>
</dbReference>
<organism evidence="5 6">
    <name type="scientific">Geoalkalibacter subterraneus</name>
    <dbReference type="NCBI Taxonomy" id="483547"/>
    <lineage>
        <taxon>Bacteria</taxon>
        <taxon>Pseudomonadati</taxon>
        <taxon>Thermodesulfobacteriota</taxon>
        <taxon>Desulfuromonadia</taxon>
        <taxon>Desulfuromonadales</taxon>
        <taxon>Geoalkalibacteraceae</taxon>
        <taxon>Geoalkalibacter</taxon>
    </lineage>
</organism>
<dbReference type="OrthoDB" id="9796891at2"/>
<sequence length="597" mass="66345">MEASIAQLKTPEIPLSLLCLNSYNARKFENPSPERKAALDELAASIAAKGIIQPLLVRQVEGDKFEIIAGERRYRAAQIAAEAKGLSVDDFMVPVTLSESDDQDAYEKMLIENDQREGLTPFERAQSYQRYLDERGNTLDSLNFLSETTGVPVHAIRRSVALLSLPQAVLDKWQSGQISQGHVEQFTRLSGEETQLKALTACLQNNWTVKELRTAIENSSPALEIARFDQSECKTCQHNSSLMSSLFADGSEQGKCLAPKCFEKKQGEHFTNNWSKGKQLFGTNGFRFAHRLTAPEREVLAEDQKSAERCLSCPEFVSIVDLSGKVADGANRACVGAKKCFEELYLKVEKKPEEAPVAQPQEDTVDTDTASKKDCEQKKQGNAAKASSSLSEDEKAKRAQAKSQKRCLEAREAFYAEAIKERIDALDSNSAQVLRLALLCLALSSSEAKSCIKSKIGLDNYCRSEKKTIAEKLQQTPDDQLTQILQASLTEPLLKNDSWQGEAMPEVRRVVGSILGIDLQSEWTLSENYLKKLSQAEIVAFGEEDGVKLWEDEKVLAYKEKHYPKKGWMSLKKGEILDCILKSGADLKGKTPKEMLG</sequence>
<evidence type="ECO:0000256" key="2">
    <source>
        <dbReference type="ARBA" id="ARBA00022829"/>
    </source>
</evidence>
<dbReference type="InterPro" id="IPR050336">
    <property type="entry name" value="Chromosome_partition/occlusion"/>
</dbReference>
<dbReference type="SUPFAM" id="SSF109709">
    <property type="entry name" value="KorB DNA-binding domain-like"/>
    <property type="match status" value="1"/>
</dbReference>
<dbReference type="RefSeq" id="WP_040202951.1">
    <property type="nucleotide sequence ID" value="NZ_CP010312.1"/>
</dbReference>
<dbReference type="Gene3D" id="3.90.1530.30">
    <property type="match status" value="1"/>
</dbReference>
<name>A0A0B5FVW8_9BACT</name>
<dbReference type="HOGENOM" id="CLU_456909_0_0_7"/>
<dbReference type="Proteomes" id="UP000035036">
    <property type="component" value="Plasmid pGSUB1"/>
</dbReference>
<dbReference type="Pfam" id="PF17762">
    <property type="entry name" value="HTH_ParB"/>
    <property type="match status" value="1"/>
</dbReference>
<dbReference type="AlphaFoldDB" id="A0A0B5FVW8"/>
<keyword evidence="5" id="KW-0614">Plasmid</keyword>
<gene>
    <name evidence="5" type="ORF">GSUB_17570</name>
</gene>
<dbReference type="InterPro" id="IPR036086">
    <property type="entry name" value="ParB/Sulfiredoxin_sf"/>
</dbReference>
<evidence type="ECO:0000313" key="6">
    <source>
        <dbReference type="Proteomes" id="UP000035036"/>
    </source>
</evidence>
<dbReference type="GO" id="GO:0005694">
    <property type="term" value="C:chromosome"/>
    <property type="evidence" value="ECO:0007669"/>
    <property type="project" value="TreeGrafter"/>
</dbReference>
<dbReference type="KEGG" id="gsb:GSUB_17570"/>
<dbReference type="GO" id="GO:0003677">
    <property type="term" value="F:DNA binding"/>
    <property type="evidence" value="ECO:0007669"/>
    <property type="project" value="InterPro"/>
</dbReference>
<reference evidence="5 6" key="1">
    <citation type="journal article" date="2015" name="Genome Announc.">
        <title>Genomes of Geoalkalibacter ferrihydriticus Z-0531T and Geoalkalibacter subterraneus Red1T, Two Haloalkaliphilic Metal-Reducing Deltaproteobacteria.</title>
        <authorList>
            <person name="Badalamenti J.P."/>
            <person name="Krajmalnik-Brown R."/>
            <person name="Torres C.I."/>
            <person name="Bond D.R."/>
        </authorList>
    </citation>
    <scope>NUCLEOTIDE SEQUENCE [LARGE SCALE GENOMIC DNA]</scope>
    <source>
        <strain evidence="5 6">Red1</strain>
        <plasmid evidence="6">Plasmid pGSUB1</plasmid>
    </source>
</reference>
<comment type="similarity">
    <text evidence="1">Belongs to the ParB family.</text>
</comment>
<accession>A0A0B5FVW8</accession>
<evidence type="ECO:0000256" key="3">
    <source>
        <dbReference type="SAM" id="MobiDB-lite"/>
    </source>
</evidence>
<dbReference type="PANTHER" id="PTHR33375:SF1">
    <property type="entry name" value="CHROMOSOME-PARTITIONING PROTEIN PARB-RELATED"/>
    <property type="match status" value="1"/>
</dbReference>
<dbReference type="PANTHER" id="PTHR33375">
    <property type="entry name" value="CHROMOSOME-PARTITIONING PROTEIN PARB-RELATED"/>
    <property type="match status" value="1"/>
</dbReference>
<feature type="region of interest" description="Disordered" evidence="3">
    <location>
        <begin position="352"/>
        <end position="395"/>
    </location>
</feature>
<feature type="compositionally biased region" description="Basic and acidic residues" evidence="3">
    <location>
        <begin position="369"/>
        <end position="379"/>
    </location>
</feature>
<evidence type="ECO:0000259" key="4">
    <source>
        <dbReference type="SMART" id="SM00470"/>
    </source>
</evidence>
<dbReference type="InterPro" id="IPR003115">
    <property type="entry name" value="ParB_N"/>
</dbReference>
<keyword evidence="6" id="KW-1185">Reference proteome</keyword>
<dbReference type="EMBL" id="CP010312">
    <property type="protein sequence ID" value="AJF08285.1"/>
    <property type="molecule type" value="Genomic_DNA"/>
</dbReference>
<keyword evidence="2" id="KW-0159">Chromosome partition</keyword>
<dbReference type="SMART" id="SM00470">
    <property type="entry name" value="ParB"/>
    <property type="match status" value="1"/>
</dbReference>
<dbReference type="SUPFAM" id="SSF110849">
    <property type="entry name" value="ParB/Sulfiredoxin"/>
    <property type="match status" value="1"/>
</dbReference>
<dbReference type="GO" id="GO:0007059">
    <property type="term" value="P:chromosome segregation"/>
    <property type="evidence" value="ECO:0007669"/>
    <property type="project" value="UniProtKB-KW"/>
</dbReference>
<dbReference type="InterPro" id="IPR041468">
    <property type="entry name" value="HTH_ParB/Spo0J"/>
</dbReference>
<geneLocation type="plasmid" evidence="5 6">
    <name>pGSUB1</name>
</geneLocation>
<dbReference type="InterPro" id="IPR004437">
    <property type="entry name" value="ParB/RepB/Spo0J"/>
</dbReference>
<evidence type="ECO:0000256" key="1">
    <source>
        <dbReference type="ARBA" id="ARBA00006295"/>
    </source>
</evidence>
<dbReference type="NCBIfam" id="TIGR00180">
    <property type="entry name" value="parB_part"/>
    <property type="match status" value="1"/>
</dbReference>
<dbReference type="Pfam" id="PF02195">
    <property type="entry name" value="ParB_N"/>
    <property type="match status" value="1"/>
</dbReference>
<feature type="domain" description="ParB-like N-terminal" evidence="4">
    <location>
        <begin position="11"/>
        <end position="114"/>
    </location>
</feature>